<evidence type="ECO:0000313" key="4">
    <source>
        <dbReference type="Proteomes" id="UP000178606"/>
    </source>
</evidence>
<feature type="signal peptide" evidence="1">
    <location>
        <begin position="1"/>
        <end position="23"/>
    </location>
</feature>
<reference evidence="3 4" key="1">
    <citation type="journal article" date="2016" name="Nat. Commun.">
        <title>Thousands of microbial genomes shed light on interconnected biogeochemical processes in an aquifer system.</title>
        <authorList>
            <person name="Anantharaman K."/>
            <person name="Brown C.T."/>
            <person name="Hug L.A."/>
            <person name="Sharon I."/>
            <person name="Castelle C.J."/>
            <person name="Probst A.J."/>
            <person name="Thomas B.C."/>
            <person name="Singh A."/>
            <person name="Wilkins M.J."/>
            <person name="Karaoz U."/>
            <person name="Brodie E.L."/>
            <person name="Williams K.H."/>
            <person name="Hubbard S.S."/>
            <person name="Banfield J.F."/>
        </authorList>
    </citation>
    <scope>NUCLEOTIDE SEQUENCE [LARGE SCALE GENOMIC DNA]</scope>
    <source>
        <strain evidence="4">RIFCSPLOWO2_12_FULL_64_10</strain>
    </source>
</reference>
<dbReference type="NCBIfam" id="NF033709">
    <property type="entry name" value="PorV_fam"/>
    <property type="match status" value="1"/>
</dbReference>
<organism evidence="3 4">
    <name type="scientific">Handelsmanbacteria sp. (strain RIFCSPLOWO2_12_FULL_64_10)</name>
    <dbReference type="NCBI Taxonomy" id="1817868"/>
    <lineage>
        <taxon>Bacteria</taxon>
        <taxon>Candidatus Handelsmaniibacteriota</taxon>
    </lineage>
</organism>
<comment type="caution">
    <text evidence="3">The sequence shown here is derived from an EMBL/GenBank/DDBJ whole genome shotgun (WGS) entry which is preliminary data.</text>
</comment>
<dbReference type="Gene3D" id="2.40.160.60">
    <property type="entry name" value="Outer membrane protein transport protein (OMPP1/FadL/TodX)"/>
    <property type="match status" value="1"/>
</dbReference>
<accession>A0A1F6CKU2</accession>
<dbReference type="EMBL" id="MFKF01000228">
    <property type="protein sequence ID" value="OGG49591.1"/>
    <property type="molecule type" value="Genomic_DNA"/>
</dbReference>
<dbReference type="SUPFAM" id="SSF56935">
    <property type="entry name" value="Porins"/>
    <property type="match status" value="1"/>
</dbReference>
<keyword evidence="1" id="KW-0732">Signal</keyword>
<gene>
    <name evidence="3" type="ORF">A3F84_07250</name>
</gene>
<name>A0A1F6CKU2_HANXR</name>
<evidence type="ECO:0000313" key="3">
    <source>
        <dbReference type="EMBL" id="OGG49591.1"/>
    </source>
</evidence>
<evidence type="ECO:0000256" key="1">
    <source>
        <dbReference type="SAM" id="SignalP"/>
    </source>
</evidence>
<dbReference type="Pfam" id="PF19572">
    <property type="entry name" value="PorV"/>
    <property type="match status" value="1"/>
</dbReference>
<proteinExistence type="predicted"/>
<dbReference type="Proteomes" id="UP000178606">
    <property type="component" value="Unassembled WGS sequence"/>
</dbReference>
<feature type="chain" id="PRO_5009523418" description="Type IX secretion system protein PorV domain-containing protein" evidence="1">
    <location>
        <begin position="24"/>
        <end position="344"/>
    </location>
</feature>
<evidence type="ECO:0000259" key="2">
    <source>
        <dbReference type="Pfam" id="PF19572"/>
    </source>
</evidence>
<feature type="domain" description="Type IX secretion system protein PorV" evidence="2">
    <location>
        <begin position="29"/>
        <end position="249"/>
    </location>
</feature>
<protein>
    <recommendedName>
        <fullName evidence="2">Type IX secretion system protein PorV domain-containing protein</fullName>
    </recommendedName>
</protein>
<dbReference type="AlphaFoldDB" id="A0A1F6CKU2"/>
<sequence length="344" mass="37199">MKKSILIAAGAILGLLGGPPAHATPESKAAASFLLFEPSARSAALGKAYVAIADDANATYYNPSALVDNARKDMSFTMYKPIPALASDVFFAYGTYSQPVGGIGNMGFSMSYVSLGKQFRTGSQGEQLGEFSSFDLAVGVSYGMRMSKKLSTGVTLKFIHEHLSDQGAGQERGKGTGTSFAGDFGFMYRPTDRLTLAGALRNVGPNMTFIDDRQSDPLPQHMVLGFAYKIYKRGTHSVLLTTDVYKPLVGDGFFSFATSWKDEPAGQQFKAVDYRAGAEYQLNLTDASYVALRGGFASDRDGKVNTPTFGMGLKYNWMTFDVAYFTAGNTPLQNEFRFSGGFHF</sequence>
<dbReference type="InterPro" id="IPR045741">
    <property type="entry name" value="PorV"/>
</dbReference>